<sequence length="103" mass="11034">MLLERTISQLDIGPVPPNVAQQMGQLGYMQWIAALPGGMDYREAARRALATAQPFAGHSPAVAAFCALVQASLDSPLTPLPMRMPPRVRRGGRRACLAARAIP</sequence>
<dbReference type="RefSeq" id="WP_386735004.1">
    <property type="nucleotide sequence ID" value="NZ_JBHRXI010000008.1"/>
</dbReference>
<dbReference type="EMBL" id="JBHRXI010000008">
    <property type="protein sequence ID" value="MFC3613811.1"/>
    <property type="molecule type" value="Genomic_DNA"/>
</dbReference>
<comment type="caution">
    <text evidence="1">The sequence shown here is derived from an EMBL/GenBank/DDBJ whole genome shotgun (WGS) entry which is preliminary data.</text>
</comment>
<keyword evidence="2" id="KW-1185">Reference proteome</keyword>
<reference evidence="2" key="1">
    <citation type="journal article" date="2019" name="Int. J. Syst. Evol. Microbiol.">
        <title>The Global Catalogue of Microorganisms (GCM) 10K type strain sequencing project: providing services to taxonomists for standard genome sequencing and annotation.</title>
        <authorList>
            <consortium name="The Broad Institute Genomics Platform"/>
            <consortium name="The Broad Institute Genome Sequencing Center for Infectious Disease"/>
            <person name="Wu L."/>
            <person name="Ma J."/>
        </authorList>
    </citation>
    <scope>NUCLEOTIDE SEQUENCE [LARGE SCALE GENOMIC DNA]</scope>
    <source>
        <strain evidence="2">KCTC 42911</strain>
    </source>
</reference>
<evidence type="ECO:0000313" key="2">
    <source>
        <dbReference type="Proteomes" id="UP001595629"/>
    </source>
</evidence>
<dbReference type="Proteomes" id="UP001595629">
    <property type="component" value="Unassembled WGS sequence"/>
</dbReference>
<organism evidence="1 2">
    <name type="scientific">Lutimaribacter marinistellae</name>
    <dbReference type="NCBI Taxonomy" id="1820329"/>
    <lineage>
        <taxon>Bacteria</taxon>
        <taxon>Pseudomonadati</taxon>
        <taxon>Pseudomonadota</taxon>
        <taxon>Alphaproteobacteria</taxon>
        <taxon>Rhodobacterales</taxon>
        <taxon>Roseobacteraceae</taxon>
        <taxon>Lutimaribacter</taxon>
    </lineage>
</organism>
<gene>
    <name evidence="1" type="ORF">ACFORG_08585</name>
</gene>
<name>A0ABV7TFM1_9RHOB</name>
<protein>
    <submittedName>
        <fullName evidence="1">Uncharacterized protein</fullName>
    </submittedName>
</protein>
<evidence type="ECO:0000313" key="1">
    <source>
        <dbReference type="EMBL" id="MFC3613811.1"/>
    </source>
</evidence>
<proteinExistence type="predicted"/>
<accession>A0ABV7TFM1</accession>